<reference evidence="7 8" key="1">
    <citation type="submission" date="2018-06" db="EMBL/GenBank/DDBJ databases">
        <authorList>
            <consortium name="Pathogen Informatics"/>
            <person name="Doyle S."/>
        </authorList>
    </citation>
    <scope>NUCLEOTIDE SEQUENCE [LARGE SCALE GENOMIC DNA]</scope>
    <source>
        <strain evidence="7 8">NCTC11545</strain>
    </source>
</reference>
<dbReference type="InterPro" id="IPR004088">
    <property type="entry name" value="KH_dom_type_1"/>
</dbReference>
<dbReference type="EMBL" id="UAVS01000002">
    <property type="protein sequence ID" value="SQA93502.1"/>
    <property type="molecule type" value="Genomic_DNA"/>
</dbReference>
<dbReference type="GO" id="GO:0004654">
    <property type="term" value="F:polyribonucleotide nucleotidyltransferase activity"/>
    <property type="evidence" value="ECO:0007669"/>
    <property type="project" value="UniProtKB-EC"/>
</dbReference>
<dbReference type="InterPro" id="IPR015847">
    <property type="entry name" value="ExoRNase_PH_dom2"/>
</dbReference>
<dbReference type="InterPro" id="IPR012162">
    <property type="entry name" value="PNPase"/>
</dbReference>
<dbReference type="Gene3D" id="2.40.50.140">
    <property type="entry name" value="Nucleic acid-binding proteins"/>
    <property type="match status" value="1"/>
</dbReference>
<dbReference type="Pfam" id="PF00013">
    <property type="entry name" value="KH_1"/>
    <property type="match status" value="1"/>
</dbReference>
<accession>A0A2X2SK81</accession>
<dbReference type="SUPFAM" id="SSF54791">
    <property type="entry name" value="Eukaryotic type KH-domain (KH-domain type I)"/>
    <property type="match status" value="1"/>
</dbReference>
<evidence type="ECO:0000256" key="2">
    <source>
        <dbReference type="ARBA" id="ARBA00022695"/>
    </source>
</evidence>
<feature type="domain" description="S1 motif" evidence="6">
    <location>
        <begin position="186"/>
        <end position="255"/>
    </location>
</feature>
<keyword evidence="1 7" id="KW-0808">Transferase</keyword>
<dbReference type="PROSITE" id="PS50084">
    <property type="entry name" value="KH_TYPE_1"/>
    <property type="match status" value="1"/>
</dbReference>
<dbReference type="GO" id="GO:0006402">
    <property type="term" value="P:mRNA catabolic process"/>
    <property type="evidence" value="ECO:0007669"/>
    <property type="project" value="InterPro"/>
</dbReference>
<evidence type="ECO:0000256" key="3">
    <source>
        <dbReference type="ARBA" id="ARBA00022884"/>
    </source>
</evidence>
<dbReference type="SUPFAM" id="SSF55666">
    <property type="entry name" value="Ribonuclease PH domain 2-like"/>
    <property type="match status" value="1"/>
</dbReference>
<dbReference type="PANTHER" id="PTHR11252">
    <property type="entry name" value="POLYRIBONUCLEOTIDE NUCLEOTIDYLTRANSFERASE"/>
    <property type="match status" value="1"/>
</dbReference>
<dbReference type="InterPro" id="IPR036612">
    <property type="entry name" value="KH_dom_type_1_sf"/>
</dbReference>
<proteinExistence type="predicted"/>
<dbReference type="CDD" id="cd02393">
    <property type="entry name" value="KH-I_PNPase"/>
    <property type="match status" value="1"/>
</dbReference>
<dbReference type="Pfam" id="PF00575">
    <property type="entry name" value="S1"/>
    <property type="match status" value="1"/>
</dbReference>
<dbReference type="FunFam" id="3.30.1370.10:FF:000001">
    <property type="entry name" value="Polyribonucleotide nucleotidyltransferase"/>
    <property type="match status" value="1"/>
</dbReference>
<evidence type="ECO:0000313" key="8">
    <source>
        <dbReference type="Proteomes" id="UP000250169"/>
    </source>
</evidence>
<feature type="region of interest" description="Disordered" evidence="5">
    <location>
        <begin position="250"/>
        <end position="294"/>
    </location>
</feature>
<feature type="compositionally biased region" description="Basic residues" evidence="5">
    <location>
        <begin position="284"/>
        <end position="294"/>
    </location>
</feature>
<name>A0A2X2SK81_CAPOC</name>
<evidence type="ECO:0000256" key="4">
    <source>
        <dbReference type="PROSITE-ProRule" id="PRU00117"/>
    </source>
</evidence>
<dbReference type="EC" id="2.7.7.8" evidence="7"/>
<sequence>MATVCAGTLALMDSGVQMVKPVSGIAMGLITDGERYAVLSDILGDEDHLGDMDFKVTGTSDGITACQMDIKIKGLSYEILEKALNQAREGRMHILSKITDTIAKPNPTVKPHAPKIVKMDMPKEYIGAFIGTGGKNIQDLQARTNTTIVVEEVGELGIIEILGTDEAGIQEAIEAVNAVKFEPVEGETYTVKVVRLVEFGAFVEFVPGKDSLLHISEVSWDRVDKIEDSLKEGDIIEVKYLGIDPKTKKTRVSRKALLPRPPREDRPKSDKPYNDKPRNDRNKGHNNHQKPRQE</sequence>
<dbReference type="AlphaFoldDB" id="A0A2X2SK81"/>
<evidence type="ECO:0000313" key="7">
    <source>
        <dbReference type="EMBL" id="SQA93502.1"/>
    </source>
</evidence>
<dbReference type="InterPro" id="IPR012340">
    <property type="entry name" value="NA-bd_OB-fold"/>
</dbReference>
<dbReference type="SMART" id="SM00322">
    <property type="entry name" value="KH"/>
    <property type="match status" value="1"/>
</dbReference>
<dbReference type="InterPro" id="IPR036345">
    <property type="entry name" value="ExoRNase_PH_dom2_sf"/>
</dbReference>
<evidence type="ECO:0000256" key="1">
    <source>
        <dbReference type="ARBA" id="ARBA00022679"/>
    </source>
</evidence>
<gene>
    <name evidence="7" type="primary">pnp_2</name>
    <name evidence="7" type="ORF">NCTC11545_00878</name>
</gene>
<dbReference type="Proteomes" id="UP000250169">
    <property type="component" value="Unassembled WGS sequence"/>
</dbReference>
<keyword evidence="3 4" id="KW-0694">RNA-binding</keyword>
<organism evidence="7 8">
    <name type="scientific">Capnocytophaga ochracea</name>
    <dbReference type="NCBI Taxonomy" id="1018"/>
    <lineage>
        <taxon>Bacteria</taxon>
        <taxon>Pseudomonadati</taxon>
        <taxon>Bacteroidota</taxon>
        <taxon>Flavobacteriia</taxon>
        <taxon>Flavobacteriales</taxon>
        <taxon>Flavobacteriaceae</taxon>
        <taxon>Capnocytophaga</taxon>
    </lineage>
</organism>
<dbReference type="SMART" id="SM00316">
    <property type="entry name" value="S1"/>
    <property type="match status" value="1"/>
</dbReference>
<dbReference type="InterPro" id="IPR003029">
    <property type="entry name" value="S1_domain"/>
</dbReference>
<dbReference type="Gene3D" id="3.30.1370.10">
    <property type="entry name" value="K Homology domain, type 1"/>
    <property type="match status" value="1"/>
</dbReference>
<dbReference type="PANTHER" id="PTHR11252:SF0">
    <property type="entry name" value="POLYRIBONUCLEOTIDE NUCLEOTIDYLTRANSFERASE 1, MITOCHONDRIAL"/>
    <property type="match status" value="1"/>
</dbReference>
<protein>
    <submittedName>
        <fullName evidence="7">Polyribonucleotide nucleotidyltransferase</fullName>
        <ecNumber evidence="7">2.7.7.8</ecNumber>
    </submittedName>
</protein>
<feature type="compositionally biased region" description="Basic and acidic residues" evidence="5">
    <location>
        <begin position="261"/>
        <end position="283"/>
    </location>
</feature>
<dbReference type="InterPro" id="IPR004087">
    <property type="entry name" value="KH_dom"/>
</dbReference>
<keyword evidence="2 7" id="KW-0548">Nucleotidyltransferase</keyword>
<dbReference type="Pfam" id="PF03725">
    <property type="entry name" value="RNase_PH_C"/>
    <property type="match status" value="1"/>
</dbReference>
<dbReference type="GO" id="GO:0005829">
    <property type="term" value="C:cytosol"/>
    <property type="evidence" value="ECO:0007669"/>
    <property type="project" value="TreeGrafter"/>
</dbReference>
<dbReference type="SUPFAM" id="SSF50249">
    <property type="entry name" value="Nucleic acid-binding proteins"/>
    <property type="match status" value="1"/>
</dbReference>
<dbReference type="Gene3D" id="3.30.230.70">
    <property type="entry name" value="GHMP Kinase, N-terminal domain"/>
    <property type="match status" value="1"/>
</dbReference>
<dbReference type="InterPro" id="IPR027408">
    <property type="entry name" value="PNPase/RNase_PH_dom_sf"/>
</dbReference>
<evidence type="ECO:0000259" key="6">
    <source>
        <dbReference type="PROSITE" id="PS50126"/>
    </source>
</evidence>
<dbReference type="GO" id="GO:0003723">
    <property type="term" value="F:RNA binding"/>
    <property type="evidence" value="ECO:0007669"/>
    <property type="project" value="UniProtKB-UniRule"/>
</dbReference>
<evidence type="ECO:0000256" key="5">
    <source>
        <dbReference type="SAM" id="MobiDB-lite"/>
    </source>
</evidence>
<dbReference type="GO" id="GO:0000175">
    <property type="term" value="F:3'-5'-RNA exonuclease activity"/>
    <property type="evidence" value="ECO:0007669"/>
    <property type="project" value="TreeGrafter"/>
</dbReference>
<dbReference type="PROSITE" id="PS50126">
    <property type="entry name" value="S1"/>
    <property type="match status" value="1"/>
</dbReference>